<feature type="transmembrane region" description="Helical" evidence="1">
    <location>
        <begin position="558"/>
        <end position="578"/>
    </location>
</feature>
<dbReference type="SUPFAM" id="SSF53649">
    <property type="entry name" value="Alkaline phosphatase-like"/>
    <property type="match status" value="1"/>
</dbReference>
<reference evidence="4" key="1">
    <citation type="journal article" date="2019" name="Int. J. Syst. Evol. Microbiol.">
        <title>The Global Catalogue of Microorganisms (GCM) 10K type strain sequencing project: providing services to taxonomists for standard genome sequencing and annotation.</title>
        <authorList>
            <consortium name="The Broad Institute Genomics Platform"/>
            <consortium name="The Broad Institute Genome Sequencing Center for Infectious Disease"/>
            <person name="Wu L."/>
            <person name="Ma J."/>
        </authorList>
    </citation>
    <scope>NUCLEOTIDE SEQUENCE [LARGE SCALE GENOMIC DNA]</scope>
    <source>
        <strain evidence="4">JCM 9377</strain>
    </source>
</reference>
<evidence type="ECO:0000256" key="2">
    <source>
        <dbReference type="SAM" id="SignalP"/>
    </source>
</evidence>
<evidence type="ECO:0000313" key="4">
    <source>
        <dbReference type="Proteomes" id="UP001501237"/>
    </source>
</evidence>
<feature type="transmembrane region" description="Helical" evidence="1">
    <location>
        <begin position="475"/>
        <end position="498"/>
    </location>
</feature>
<keyword evidence="1" id="KW-0812">Transmembrane</keyword>
<feature type="transmembrane region" description="Helical" evidence="1">
    <location>
        <begin position="615"/>
        <end position="635"/>
    </location>
</feature>
<name>A0ABP6QEY5_9ACTN</name>
<keyword evidence="2" id="KW-0732">Signal</keyword>
<dbReference type="EMBL" id="BAAAUV010000007">
    <property type="protein sequence ID" value="GAA3212578.1"/>
    <property type="molecule type" value="Genomic_DNA"/>
</dbReference>
<dbReference type="InterPro" id="IPR017850">
    <property type="entry name" value="Alkaline_phosphatase_core_sf"/>
</dbReference>
<organism evidence="3 4">
    <name type="scientific">Actinocorallia longicatena</name>
    <dbReference type="NCBI Taxonomy" id="111803"/>
    <lineage>
        <taxon>Bacteria</taxon>
        <taxon>Bacillati</taxon>
        <taxon>Actinomycetota</taxon>
        <taxon>Actinomycetes</taxon>
        <taxon>Streptosporangiales</taxon>
        <taxon>Thermomonosporaceae</taxon>
        <taxon>Actinocorallia</taxon>
    </lineage>
</organism>
<proteinExistence type="predicted"/>
<keyword evidence="4" id="KW-1185">Reference proteome</keyword>
<dbReference type="Gene3D" id="3.40.720.10">
    <property type="entry name" value="Alkaline Phosphatase, subunit A"/>
    <property type="match status" value="1"/>
</dbReference>
<feature type="signal peptide" evidence="2">
    <location>
        <begin position="1"/>
        <end position="29"/>
    </location>
</feature>
<accession>A0ABP6QEY5</accession>
<feature type="transmembrane region" description="Helical" evidence="1">
    <location>
        <begin position="679"/>
        <end position="700"/>
    </location>
</feature>
<feature type="chain" id="PRO_5045355592" evidence="2">
    <location>
        <begin position="30"/>
        <end position="723"/>
    </location>
</feature>
<feature type="transmembrane region" description="Helical" evidence="1">
    <location>
        <begin position="534"/>
        <end position="551"/>
    </location>
</feature>
<feature type="transmembrane region" description="Helical" evidence="1">
    <location>
        <begin position="656"/>
        <end position="673"/>
    </location>
</feature>
<keyword evidence="1" id="KW-1133">Transmembrane helix</keyword>
<keyword evidence="1" id="KW-0472">Membrane</keyword>
<feature type="transmembrane region" description="Helical" evidence="1">
    <location>
        <begin position="335"/>
        <end position="359"/>
    </location>
</feature>
<feature type="transmembrane region" description="Helical" evidence="1">
    <location>
        <begin position="434"/>
        <end position="455"/>
    </location>
</feature>
<feature type="transmembrane region" description="Helical" evidence="1">
    <location>
        <begin position="407"/>
        <end position="427"/>
    </location>
</feature>
<evidence type="ECO:0000256" key="1">
    <source>
        <dbReference type="SAM" id="Phobius"/>
    </source>
</evidence>
<evidence type="ECO:0000313" key="3">
    <source>
        <dbReference type="EMBL" id="GAA3212578.1"/>
    </source>
</evidence>
<comment type="caution">
    <text evidence="3">The sequence shown here is derived from an EMBL/GenBank/DDBJ whole genome shotgun (WGS) entry which is preliminary data.</text>
</comment>
<protein>
    <submittedName>
        <fullName evidence="3">Uncharacterized protein</fullName>
    </submittedName>
</protein>
<feature type="transmembrane region" description="Helical" evidence="1">
    <location>
        <begin position="380"/>
        <end position="401"/>
    </location>
</feature>
<gene>
    <name evidence="3" type="ORF">GCM10010468_32010</name>
</gene>
<sequence>MARRWGTARAMIIALVAMFAVLFGIPANASSAPAKSVVVIGVPGLQWSDVTLRDTPNLWKLTGENAAAAMSVRTTTNRTCSIDGWLTVSAGQRARLKSGSCALPPEPQPSGTGAVEPGWQAIVADNASTGYAARVGMLGDAVHRAGGCTYAVGAGGVLGAADASGSVDHFARTPWDVPAADWTKCALTIVDIDELSGVYVRAGVDASGEQAPVSPAQRAAAARAVDASVGRVVAALPSGIPLLVAGLADATGTPHLHAAIGTVAFERGYLTANSTRREGLVTLTDLPATVLHILGIPQPSEAVGSAWTSVPSAASAAQKVENLTDQDIAAQAIRLMSGAFFIVLFAGQLLLYGFAAIALRRGRPGPGPVTRSRILATTRVGALAGAAAPVGTYLANLVPWWRSAHPAPALMACVLAAMALVTGLSLAGPWRRTVLGPGLVIAAITAFVLGLDAMTGSDLQMNAFMGYTALVGGRFYGFGNMAFAVFATASILSAAWLAEGLLARGRRNPAVAVVVTIGLVAMAVDGMPGWGSDFGGVVAILLGTAVLTLLIGGWRVSVLRLGLVGLAGSAVVLGMAFFDSLRAEPTHLGKFWDQLAAGDAWGVIMRKFEAMLRSFGYWPFTIVAIGALLFLFLVLARPLTWRAAALEAAYRRTYTLRPALFAGLTVALVGMLMNDSGVVIPALVLTLAVPLVLAACVRALELDAADAGTSRSEEPEPRPTPAA</sequence>
<feature type="transmembrane region" description="Helical" evidence="1">
    <location>
        <begin position="510"/>
        <end position="528"/>
    </location>
</feature>
<dbReference type="Proteomes" id="UP001501237">
    <property type="component" value="Unassembled WGS sequence"/>
</dbReference>